<organism evidence="1 2">
    <name type="scientific">candidate division WS6 bacterium GW2011_GWA2_37_6</name>
    <dbReference type="NCBI Taxonomy" id="1619087"/>
    <lineage>
        <taxon>Bacteria</taxon>
        <taxon>Candidatus Dojkabacteria</taxon>
    </lineage>
</organism>
<gene>
    <name evidence="1" type="ORF">US52_C0069G0002</name>
</gene>
<dbReference type="SUPFAM" id="SSF48371">
    <property type="entry name" value="ARM repeat"/>
    <property type="match status" value="1"/>
</dbReference>
<protein>
    <submittedName>
        <fullName evidence="1">Peptidase C14, caspase catalytic subunit p20</fullName>
    </submittedName>
</protein>
<reference evidence="1 2" key="1">
    <citation type="journal article" date="2015" name="Nature">
        <title>rRNA introns, odd ribosomes, and small enigmatic genomes across a large radiation of phyla.</title>
        <authorList>
            <person name="Brown C.T."/>
            <person name="Hug L.A."/>
            <person name="Thomas B.C."/>
            <person name="Sharon I."/>
            <person name="Castelle C.J."/>
            <person name="Singh A."/>
            <person name="Wilkins M.J."/>
            <person name="Williams K.H."/>
            <person name="Banfield J.F."/>
        </authorList>
    </citation>
    <scope>NUCLEOTIDE SEQUENCE [LARGE SCALE GENOMIC DNA]</scope>
</reference>
<evidence type="ECO:0000313" key="1">
    <source>
        <dbReference type="EMBL" id="KKQ34180.1"/>
    </source>
</evidence>
<dbReference type="InterPro" id="IPR011989">
    <property type="entry name" value="ARM-like"/>
</dbReference>
<dbReference type="Gene3D" id="1.25.10.10">
    <property type="entry name" value="Leucine-rich Repeat Variant"/>
    <property type="match status" value="1"/>
</dbReference>
<name>A0A0G0H6N5_9BACT</name>
<accession>A0A0G0H6N5</accession>
<sequence>MKNKLKIEIINWKHWAKGASKEEDGWESDYPNWNNLISTTTDLIENSKQKSEEELKLIEFVLKVSEETEDLIPIIKINADKHKEMIQYLISSVHWEVRWQICECLSNGNNEYWKKFLISALDDKNEYVQRRALLALNNHDLNELEKIYIKKRFEDTKNKYISKIVTELS</sequence>
<dbReference type="AlphaFoldDB" id="A0A0G0H6N5"/>
<dbReference type="InterPro" id="IPR016024">
    <property type="entry name" value="ARM-type_fold"/>
</dbReference>
<dbReference type="Pfam" id="PF13646">
    <property type="entry name" value="HEAT_2"/>
    <property type="match status" value="1"/>
</dbReference>
<evidence type="ECO:0000313" key="2">
    <source>
        <dbReference type="Proteomes" id="UP000034852"/>
    </source>
</evidence>
<dbReference type="Proteomes" id="UP000034852">
    <property type="component" value="Unassembled WGS sequence"/>
</dbReference>
<proteinExistence type="predicted"/>
<dbReference type="EMBL" id="LBTH01000069">
    <property type="protein sequence ID" value="KKQ34180.1"/>
    <property type="molecule type" value="Genomic_DNA"/>
</dbReference>
<comment type="caution">
    <text evidence="1">The sequence shown here is derived from an EMBL/GenBank/DDBJ whole genome shotgun (WGS) entry which is preliminary data.</text>
</comment>